<accession>A0A0U1HWY7</accession>
<dbReference type="SMART" id="SM00941">
    <property type="entry name" value="PYNP_C"/>
    <property type="match status" value="1"/>
</dbReference>
<evidence type="ECO:0000256" key="1">
    <source>
        <dbReference type="ARBA" id="ARBA00006915"/>
    </source>
</evidence>
<evidence type="ECO:0000313" key="9">
    <source>
        <dbReference type="EMBL" id="CQI95414.1"/>
    </source>
</evidence>
<protein>
    <recommendedName>
        <fullName evidence="3 7">Thymidine phosphorylase</fullName>
        <ecNumber evidence="3 7">2.4.2.4</ecNumber>
    </recommendedName>
    <alternativeName>
        <fullName evidence="7">TdRPase</fullName>
    </alternativeName>
</protein>
<keyword evidence="4 7" id="KW-0328">Glycosyltransferase</keyword>
<comment type="catalytic activity">
    <reaction evidence="6 7">
        <text>thymidine + phosphate = 2-deoxy-alpha-D-ribose 1-phosphate + thymine</text>
        <dbReference type="Rhea" id="RHEA:16037"/>
        <dbReference type="ChEBI" id="CHEBI:17748"/>
        <dbReference type="ChEBI" id="CHEBI:17821"/>
        <dbReference type="ChEBI" id="CHEBI:43474"/>
        <dbReference type="ChEBI" id="CHEBI:57259"/>
        <dbReference type="EC" id="2.4.2.4"/>
    </reaction>
</comment>
<comment type="subunit">
    <text evidence="2 7">Homodimer.</text>
</comment>
<dbReference type="Proteomes" id="UP000042054">
    <property type="component" value="Unassembled WGS sequence"/>
</dbReference>
<feature type="domain" description="Pyrimidine nucleoside phosphorylase C-terminal" evidence="8">
    <location>
        <begin position="379"/>
        <end position="453"/>
    </location>
</feature>
<comment type="function">
    <text evidence="7">The enzymes which catalyze the reversible phosphorolysis of pyrimidine nucleosides are involved in the degradation of these compounds and in their utilization as carbon and energy sources, or in the rescue of pyrimidine bases for nucleotide synthesis.</text>
</comment>
<dbReference type="FunFam" id="3.90.1170.30:FF:000001">
    <property type="entry name" value="Thymidine phosphorylase"/>
    <property type="match status" value="1"/>
</dbReference>
<dbReference type="NCBIfam" id="TIGR02643">
    <property type="entry name" value="T_phosphoryl"/>
    <property type="match status" value="1"/>
</dbReference>
<dbReference type="Gene3D" id="3.40.1030.10">
    <property type="entry name" value="Nucleoside phosphorylase/phosphoribosyltransferase catalytic domain"/>
    <property type="match status" value="1"/>
</dbReference>
<dbReference type="EMBL" id="CTKE01000020">
    <property type="protein sequence ID" value="CQI95414.1"/>
    <property type="molecule type" value="Genomic_DNA"/>
</dbReference>
<dbReference type="InterPro" id="IPR036320">
    <property type="entry name" value="Glycosyl_Trfase_fam3_N_dom_sf"/>
</dbReference>
<dbReference type="EC" id="2.4.2.4" evidence="3 7"/>
<dbReference type="InterPro" id="IPR000053">
    <property type="entry name" value="Thymidine/pyrmidine_PPase"/>
</dbReference>
<dbReference type="SUPFAM" id="SSF52418">
    <property type="entry name" value="Nucleoside phosphorylase/phosphoribosyltransferase catalytic domain"/>
    <property type="match status" value="1"/>
</dbReference>
<dbReference type="Pfam" id="PF02885">
    <property type="entry name" value="Glycos_trans_3N"/>
    <property type="match status" value="1"/>
</dbReference>
<evidence type="ECO:0000256" key="4">
    <source>
        <dbReference type="ARBA" id="ARBA00022676"/>
    </source>
</evidence>
<dbReference type="UniPathway" id="UPA00578">
    <property type="reaction ID" value="UER00638"/>
</dbReference>
<evidence type="ECO:0000256" key="5">
    <source>
        <dbReference type="ARBA" id="ARBA00022679"/>
    </source>
</evidence>
<evidence type="ECO:0000313" key="10">
    <source>
        <dbReference type="Proteomes" id="UP000042054"/>
    </source>
</evidence>
<dbReference type="InterPro" id="IPR036566">
    <property type="entry name" value="PYNP-like_C_sf"/>
</dbReference>
<evidence type="ECO:0000256" key="6">
    <source>
        <dbReference type="ARBA" id="ARBA00048550"/>
    </source>
</evidence>
<dbReference type="NCBIfam" id="TIGR02644">
    <property type="entry name" value="Y_phosphoryl"/>
    <property type="match status" value="1"/>
</dbReference>
<sequence>MHCGQSGSQCGFFHFYTPQQQVRRVQGDTLFLAQEIIRKKRDGHPLNEEEIRFFINGVRDNVVSEGQIAALAMTIYFHDMNMSERVALTMAMRDSGTVLNWKSLNLNGPIVDKHSTGGVGDVTSLMLGPMIAACGGYVPMISGRGLGHTGGTLDKLEAIPGFDIFPDDSAFRKIIQDVGVAIIGQTSSLAPADKRFYATRDITATVDSIPLITASILAKKLAEGLDALVMDVKVGSGAFMPTYQLSEDLAQAIVSVANGAGCKTTALLTDMNQVLASSAGNAVEVREAVRFLTGEYRNPRLLEVTMALCVEMLLSGGLAQDDADARAKLQTVLDNGKAAEVFGRMIAAQKGPSDFVERYDSYLPTAMLSKPVFAERSGIITAMDTRALGMAVVSLGGGRRRATDPIDYSVGLTDMVRLGARVDSQQPLTVIHANNEDDWQLAADAVRAAMTLGDTAPEETPVVYRRITE</sequence>
<dbReference type="Gene3D" id="3.90.1170.30">
    <property type="entry name" value="Pyrimidine nucleoside phosphorylase-like, C-terminal domain"/>
    <property type="match status" value="1"/>
</dbReference>
<dbReference type="Pfam" id="PF00591">
    <property type="entry name" value="Glycos_transf_3"/>
    <property type="match status" value="1"/>
</dbReference>
<dbReference type="InterPro" id="IPR013102">
    <property type="entry name" value="PYNP_C"/>
</dbReference>
<dbReference type="PANTHER" id="PTHR10515:SF0">
    <property type="entry name" value="THYMIDINE PHOSPHORYLASE"/>
    <property type="match status" value="1"/>
</dbReference>
<keyword evidence="5 7" id="KW-0808">Transferase</keyword>
<dbReference type="InterPro" id="IPR035902">
    <property type="entry name" value="Nuc_phospho_transferase"/>
</dbReference>
<dbReference type="InterPro" id="IPR017459">
    <property type="entry name" value="Glycosyl_Trfase_fam3_N_dom"/>
</dbReference>
<dbReference type="InterPro" id="IPR017872">
    <property type="entry name" value="Pyrmidine_PPase_CS"/>
</dbReference>
<dbReference type="GO" id="GO:0006206">
    <property type="term" value="P:pyrimidine nucleobase metabolic process"/>
    <property type="evidence" value="ECO:0007669"/>
    <property type="project" value="InterPro"/>
</dbReference>
<comment type="pathway">
    <text evidence="7">Pyrimidine metabolism; dTMP biosynthesis via salvage pathway; dTMP from thymine: step 1/2.</text>
</comment>
<dbReference type="InterPro" id="IPR000312">
    <property type="entry name" value="Glycosyl_Trfase_fam3"/>
</dbReference>
<dbReference type="InterPro" id="IPR018090">
    <property type="entry name" value="Pyrmidine_PPas_bac/euk"/>
</dbReference>
<organism evidence="9 10">
    <name type="scientific">Yersinia rohdei</name>
    <dbReference type="NCBI Taxonomy" id="29485"/>
    <lineage>
        <taxon>Bacteria</taxon>
        <taxon>Pseudomonadati</taxon>
        <taxon>Pseudomonadota</taxon>
        <taxon>Gammaproteobacteria</taxon>
        <taxon>Enterobacterales</taxon>
        <taxon>Yersiniaceae</taxon>
        <taxon>Yersinia</taxon>
    </lineage>
</organism>
<comment type="similarity">
    <text evidence="1 7">Belongs to the thymidine/pyrimidine-nucleoside phosphorylase family.</text>
</comment>
<dbReference type="Gene3D" id="1.20.970.10">
    <property type="entry name" value="Transferase, Pyrimidine Nucleoside Phosphorylase, Chain C"/>
    <property type="match status" value="1"/>
</dbReference>
<evidence type="ECO:0000256" key="7">
    <source>
        <dbReference type="HAMAP-Rule" id="MF_01628"/>
    </source>
</evidence>
<dbReference type="Pfam" id="PF07831">
    <property type="entry name" value="PYNP_C"/>
    <property type="match status" value="1"/>
</dbReference>
<dbReference type="PANTHER" id="PTHR10515">
    <property type="entry name" value="THYMIDINE PHOSPHORYLASE"/>
    <property type="match status" value="1"/>
</dbReference>
<dbReference type="InterPro" id="IPR013465">
    <property type="entry name" value="Thymidine_Pase"/>
</dbReference>
<evidence type="ECO:0000256" key="3">
    <source>
        <dbReference type="ARBA" id="ARBA00011892"/>
    </source>
</evidence>
<proteinExistence type="inferred from homology"/>
<dbReference type="SUPFAM" id="SSF47648">
    <property type="entry name" value="Nucleoside phosphorylase/phosphoribosyltransferase N-terminal domain"/>
    <property type="match status" value="1"/>
</dbReference>
<dbReference type="GO" id="GO:0005829">
    <property type="term" value="C:cytosol"/>
    <property type="evidence" value="ECO:0007669"/>
    <property type="project" value="TreeGrafter"/>
</dbReference>
<dbReference type="STRING" id="29485.CH64_3199"/>
<dbReference type="GO" id="GO:0009032">
    <property type="term" value="F:thymidine phosphorylase activity"/>
    <property type="evidence" value="ECO:0007669"/>
    <property type="project" value="UniProtKB-UniRule"/>
</dbReference>
<evidence type="ECO:0000256" key="2">
    <source>
        <dbReference type="ARBA" id="ARBA00011738"/>
    </source>
</evidence>
<dbReference type="AlphaFoldDB" id="A0A0U1HWY7"/>
<dbReference type="HAMAP" id="MF_01628">
    <property type="entry name" value="Thymid_phosp"/>
    <property type="match status" value="1"/>
</dbReference>
<gene>
    <name evidence="7 9" type="primary">deoA</name>
    <name evidence="9" type="ORF">ERS008555_03392</name>
</gene>
<dbReference type="SUPFAM" id="SSF54680">
    <property type="entry name" value="Pyrimidine nucleoside phosphorylase C-terminal domain"/>
    <property type="match status" value="1"/>
</dbReference>
<dbReference type="GO" id="GO:0004645">
    <property type="term" value="F:1,4-alpha-oligoglucan phosphorylase activity"/>
    <property type="evidence" value="ECO:0007669"/>
    <property type="project" value="InterPro"/>
</dbReference>
<name>A0A0U1HWY7_YERRO</name>
<dbReference type="GO" id="GO:0046104">
    <property type="term" value="P:thymidine metabolic process"/>
    <property type="evidence" value="ECO:0007669"/>
    <property type="project" value="UniProtKB-UniRule"/>
</dbReference>
<reference evidence="9 10" key="1">
    <citation type="submission" date="2015-03" db="EMBL/GenBank/DDBJ databases">
        <authorList>
            <person name="Murphy D."/>
        </authorList>
    </citation>
    <scope>NUCLEOTIDE SEQUENCE [LARGE SCALE GENOMIC DNA]</scope>
    <source>
        <strain evidence="9 10">68/02</strain>
    </source>
</reference>
<dbReference type="NCBIfam" id="NF004490">
    <property type="entry name" value="PRK05820.1"/>
    <property type="match status" value="1"/>
</dbReference>
<dbReference type="PROSITE" id="PS00647">
    <property type="entry name" value="THYMID_PHOSPHORYLASE"/>
    <property type="match status" value="1"/>
</dbReference>
<evidence type="ECO:0000259" key="8">
    <source>
        <dbReference type="SMART" id="SM00941"/>
    </source>
</evidence>
<dbReference type="PIRSF" id="PIRSF000478">
    <property type="entry name" value="TP_PyNP"/>
    <property type="match status" value="1"/>
</dbReference>
<dbReference type="FunFam" id="3.40.1030.10:FF:000001">
    <property type="entry name" value="Thymidine phosphorylase"/>
    <property type="match status" value="1"/>
</dbReference>